<gene>
    <name evidence="2" type="ORF">AFE02nite_27520</name>
</gene>
<feature type="transmembrane region" description="Helical" evidence="1">
    <location>
        <begin position="116"/>
        <end position="137"/>
    </location>
</feature>
<feature type="transmembrane region" description="Helical" evidence="1">
    <location>
        <begin position="197"/>
        <end position="217"/>
    </location>
</feature>
<accession>A0A511Z0P1</accession>
<keyword evidence="1" id="KW-0472">Membrane</keyword>
<name>A0A511Z0P1_9CELL</name>
<feature type="transmembrane region" description="Helical" evidence="1">
    <location>
        <begin position="143"/>
        <end position="162"/>
    </location>
</feature>
<sequence length="253" mass="24825">MEVSTRAVLTAVLAAVMAVTSYVVGLPELDGTGELPIVVAASLLALAIAVGWPLLLGLPNVLGSGVVIAIGGVGAVFAVAGTRGAPWLRELPIVVALAVLLAFVNELARQDGRARLVDSVSGTVTGVLVAASAAGWLAAERSVGGTALVVSGAAALAVAAATSAAPLGAWLGGVVTTGAGVATGAAVGILMADFPRAVGPVLGLAMGVLVAALHALFDRLPALRRRLAAFTVVVLPVALSGILVYVVGRVLVT</sequence>
<reference evidence="2 3" key="1">
    <citation type="submission" date="2019-07" db="EMBL/GenBank/DDBJ databases">
        <title>Whole genome shotgun sequence of Actinotalea fermentans NBRC 105374.</title>
        <authorList>
            <person name="Hosoyama A."/>
            <person name="Uohara A."/>
            <person name="Ohji S."/>
            <person name="Ichikawa N."/>
        </authorList>
    </citation>
    <scope>NUCLEOTIDE SEQUENCE [LARGE SCALE GENOMIC DNA]</scope>
    <source>
        <strain evidence="2 3">NBRC 105374</strain>
    </source>
</reference>
<feature type="transmembrane region" description="Helical" evidence="1">
    <location>
        <begin position="87"/>
        <end position="104"/>
    </location>
</feature>
<evidence type="ECO:0000313" key="2">
    <source>
        <dbReference type="EMBL" id="GEN81018.1"/>
    </source>
</evidence>
<dbReference type="AlphaFoldDB" id="A0A511Z0P1"/>
<proteinExistence type="predicted"/>
<protein>
    <submittedName>
        <fullName evidence="2">Uncharacterized protein</fullName>
    </submittedName>
</protein>
<dbReference type="Proteomes" id="UP000321484">
    <property type="component" value="Unassembled WGS sequence"/>
</dbReference>
<feature type="transmembrane region" description="Helical" evidence="1">
    <location>
        <begin position="229"/>
        <end position="252"/>
    </location>
</feature>
<dbReference type="EMBL" id="BJYK01000009">
    <property type="protein sequence ID" value="GEN81018.1"/>
    <property type="molecule type" value="Genomic_DNA"/>
</dbReference>
<feature type="transmembrane region" description="Helical" evidence="1">
    <location>
        <begin position="169"/>
        <end position="191"/>
    </location>
</feature>
<keyword evidence="3" id="KW-1185">Reference proteome</keyword>
<feature type="transmembrane region" description="Helical" evidence="1">
    <location>
        <begin position="62"/>
        <end position="81"/>
    </location>
</feature>
<keyword evidence="1" id="KW-1133">Transmembrane helix</keyword>
<organism evidence="2 3">
    <name type="scientific">Actinotalea fermentans</name>
    <dbReference type="NCBI Taxonomy" id="43671"/>
    <lineage>
        <taxon>Bacteria</taxon>
        <taxon>Bacillati</taxon>
        <taxon>Actinomycetota</taxon>
        <taxon>Actinomycetes</taxon>
        <taxon>Micrococcales</taxon>
        <taxon>Cellulomonadaceae</taxon>
        <taxon>Actinotalea</taxon>
    </lineage>
</organism>
<keyword evidence="1" id="KW-0812">Transmembrane</keyword>
<feature type="transmembrane region" description="Helical" evidence="1">
    <location>
        <begin position="35"/>
        <end position="55"/>
    </location>
</feature>
<evidence type="ECO:0000313" key="3">
    <source>
        <dbReference type="Proteomes" id="UP000321484"/>
    </source>
</evidence>
<evidence type="ECO:0000256" key="1">
    <source>
        <dbReference type="SAM" id="Phobius"/>
    </source>
</evidence>
<comment type="caution">
    <text evidence="2">The sequence shown here is derived from an EMBL/GenBank/DDBJ whole genome shotgun (WGS) entry which is preliminary data.</text>
</comment>